<dbReference type="InterPro" id="IPR036653">
    <property type="entry name" value="CinA-like_C"/>
</dbReference>
<gene>
    <name evidence="2" type="ORF">GCM10025869_34570</name>
</gene>
<dbReference type="Pfam" id="PF02464">
    <property type="entry name" value="CinA"/>
    <property type="match status" value="1"/>
</dbReference>
<name>A0ABQ6JZZ4_9MICO</name>
<organism evidence="2 3">
    <name type="scientific">Homoserinibacter gongjuensis</name>
    <dbReference type="NCBI Taxonomy" id="1162968"/>
    <lineage>
        <taxon>Bacteria</taxon>
        <taxon>Bacillati</taxon>
        <taxon>Actinomycetota</taxon>
        <taxon>Actinomycetes</taxon>
        <taxon>Micrococcales</taxon>
        <taxon>Microbacteriaceae</taxon>
        <taxon>Homoserinibacter</taxon>
    </lineage>
</organism>
<evidence type="ECO:0000313" key="2">
    <source>
        <dbReference type="EMBL" id="GMA92928.1"/>
    </source>
</evidence>
<sequence length="165" mass="17025">MTPSPLAERIVAELTRRGERVAVAESLTGGLLASAFVDVPGASAVFGGGVVAYSTVFKAHLLGVDQALLDERGAVDPEVARQMASGVRERVPHRDFVVDYALATTGVAGPDPQDGQAPGTVWIGYADAAGATAELLQLAGGRDAIRHATVDAALALLARRLGIRE</sequence>
<accession>A0ABQ6JZZ4</accession>
<comment type="caution">
    <text evidence="2">The sequence shown here is derived from an EMBL/GenBank/DDBJ whole genome shotgun (WGS) entry which is preliminary data.</text>
</comment>
<dbReference type="Gene3D" id="3.90.950.20">
    <property type="entry name" value="CinA-like"/>
    <property type="match status" value="1"/>
</dbReference>
<evidence type="ECO:0000259" key="1">
    <source>
        <dbReference type="Pfam" id="PF02464"/>
    </source>
</evidence>
<proteinExistence type="predicted"/>
<reference evidence="3" key="1">
    <citation type="journal article" date="2019" name="Int. J. Syst. Evol. Microbiol.">
        <title>The Global Catalogue of Microorganisms (GCM) 10K type strain sequencing project: providing services to taxonomists for standard genome sequencing and annotation.</title>
        <authorList>
            <consortium name="The Broad Institute Genomics Platform"/>
            <consortium name="The Broad Institute Genome Sequencing Center for Infectious Disease"/>
            <person name="Wu L."/>
            <person name="Ma J."/>
        </authorList>
    </citation>
    <scope>NUCLEOTIDE SEQUENCE [LARGE SCALE GENOMIC DNA]</scope>
    <source>
        <strain evidence="3">NBRC 108755</strain>
    </source>
</reference>
<evidence type="ECO:0000313" key="3">
    <source>
        <dbReference type="Proteomes" id="UP001157069"/>
    </source>
</evidence>
<keyword evidence="3" id="KW-1185">Reference proteome</keyword>
<dbReference type="SUPFAM" id="SSF142433">
    <property type="entry name" value="CinA-like"/>
    <property type="match status" value="1"/>
</dbReference>
<dbReference type="Proteomes" id="UP001157069">
    <property type="component" value="Unassembled WGS sequence"/>
</dbReference>
<feature type="domain" description="CinA C-terminal" evidence="1">
    <location>
        <begin position="5"/>
        <end position="160"/>
    </location>
</feature>
<dbReference type="RefSeq" id="WP_284301683.1">
    <property type="nucleotide sequence ID" value="NZ_BSVA01000001.1"/>
</dbReference>
<dbReference type="InterPro" id="IPR008136">
    <property type="entry name" value="CinA_C"/>
</dbReference>
<protein>
    <submittedName>
        <fullName evidence="2">Competence damage-inducible protein A</fullName>
    </submittedName>
</protein>
<dbReference type="NCBIfam" id="TIGR00199">
    <property type="entry name" value="PncC_domain"/>
    <property type="match status" value="1"/>
</dbReference>
<dbReference type="EMBL" id="BSVA01000001">
    <property type="protein sequence ID" value="GMA92928.1"/>
    <property type="molecule type" value="Genomic_DNA"/>
</dbReference>